<proteinExistence type="predicted"/>
<keyword evidence="1" id="KW-0472">Membrane</keyword>
<dbReference type="AlphaFoldDB" id="A0A972VYX7"/>
<evidence type="ECO:0000256" key="1">
    <source>
        <dbReference type="SAM" id="Phobius"/>
    </source>
</evidence>
<keyword evidence="1" id="KW-1133">Transmembrane helix</keyword>
<comment type="caution">
    <text evidence="2">The sequence shown here is derived from an EMBL/GenBank/DDBJ whole genome shotgun (WGS) entry which is preliminary data.</text>
</comment>
<feature type="transmembrane region" description="Helical" evidence="1">
    <location>
        <begin position="29"/>
        <end position="46"/>
    </location>
</feature>
<name>A0A972VYX7_9GAMM</name>
<evidence type="ECO:0000313" key="2">
    <source>
        <dbReference type="EMBL" id="NQV65197.1"/>
    </source>
</evidence>
<reference evidence="2" key="1">
    <citation type="submission" date="2020-05" db="EMBL/GenBank/DDBJ databases">
        <title>Sulfur intermediates as new biogeochemical hubs in an aquatic model microbial ecosystem.</title>
        <authorList>
            <person name="Vigneron A."/>
        </authorList>
    </citation>
    <scope>NUCLEOTIDE SEQUENCE</scope>
    <source>
        <strain evidence="2">Bin.250</strain>
    </source>
</reference>
<sequence>MIIWIGVITAPLLFLIAAIYFIMDSGWAATVMVPLLGIFWTIIAGLTGDQGSFLQGTLAMIAGAVLAAILPTEYAIPLALIIVSLWVQRNIFFIAEYFLLHLISQSFAAFDMLIEHIEIVDIVPTEPEA</sequence>
<organism evidence="2 3">
    <name type="scientific">SAR86 cluster bacterium</name>
    <dbReference type="NCBI Taxonomy" id="2030880"/>
    <lineage>
        <taxon>Bacteria</taxon>
        <taxon>Pseudomonadati</taxon>
        <taxon>Pseudomonadota</taxon>
        <taxon>Gammaproteobacteria</taxon>
        <taxon>SAR86 cluster</taxon>
    </lineage>
</organism>
<dbReference type="EMBL" id="JABMOJ010000280">
    <property type="protein sequence ID" value="NQV65197.1"/>
    <property type="molecule type" value="Genomic_DNA"/>
</dbReference>
<dbReference type="Proteomes" id="UP000754644">
    <property type="component" value="Unassembled WGS sequence"/>
</dbReference>
<feature type="transmembrane region" description="Helical" evidence="1">
    <location>
        <begin position="5"/>
        <end position="23"/>
    </location>
</feature>
<protein>
    <submittedName>
        <fullName evidence="2">Uncharacterized protein</fullName>
    </submittedName>
</protein>
<gene>
    <name evidence="2" type="ORF">HQ497_07520</name>
</gene>
<keyword evidence="1" id="KW-0812">Transmembrane</keyword>
<accession>A0A972VYX7</accession>
<evidence type="ECO:0000313" key="3">
    <source>
        <dbReference type="Proteomes" id="UP000754644"/>
    </source>
</evidence>